<gene>
    <name evidence="3" type="ORF">ACFFLM_21335</name>
</gene>
<dbReference type="EMBL" id="JBHLYR010000062">
    <property type="protein sequence ID" value="MFB9994504.1"/>
    <property type="molecule type" value="Genomic_DNA"/>
</dbReference>
<proteinExistence type="predicted"/>
<keyword evidence="4" id="KW-1185">Reference proteome</keyword>
<feature type="compositionally biased region" description="Low complexity" evidence="1">
    <location>
        <begin position="36"/>
        <end position="67"/>
    </location>
</feature>
<evidence type="ECO:0000313" key="4">
    <source>
        <dbReference type="Proteomes" id="UP001589733"/>
    </source>
</evidence>
<keyword evidence="2" id="KW-0732">Signal</keyword>
<dbReference type="Proteomes" id="UP001589733">
    <property type="component" value="Unassembled WGS sequence"/>
</dbReference>
<dbReference type="InterPro" id="IPR023346">
    <property type="entry name" value="Lysozyme-like_dom_sf"/>
</dbReference>
<feature type="chain" id="PRO_5046594385" description="Transglycosylase SLT domain-containing protein" evidence="2">
    <location>
        <begin position="26"/>
        <end position="302"/>
    </location>
</feature>
<evidence type="ECO:0008006" key="5">
    <source>
        <dbReference type="Google" id="ProtNLM"/>
    </source>
</evidence>
<dbReference type="RefSeq" id="WP_380015436.1">
    <property type="nucleotide sequence ID" value="NZ_JBHLYR010000062.1"/>
</dbReference>
<reference evidence="3 4" key="1">
    <citation type="submission" date="2024-09" db="EMBL/GenBank/DDBJ databases">
        <authorList>
            <person name="Sun Q."/>
            <person name="Mori K."/>
        </authorList>
    </citation>
    <scope>NUCLEOTIDE SEQUENCE [LARGE SCALE GENOMIC DNA]</scope>
    <source>
        <strain evidence="3 4">JCM 13503</strain>
    </source>
</reference>
<dbReference type="Gene3D" id="1.10.530.10">
    <property type="match status" value="1"/>
</dbReference>
<evidence type="ECO:0000256" key="2">
    <source>
        <dbReference type="SAM" id="SignalP"/>
    </source>
</evidence>
<accession>A0ABV6B423</accession>
<sequence length="302" mass="31540">MSSNVSSKHLMLAGIGVGLAAGALAAAQGSKRPAVTTPSPTKPTGSGGTATVPSVPPKVTTPSTATPRPAPTPPTPVITIPKPTGPTGPQPTEKGVPAGPSWGNQPNVNAPNGLEAKAAKVERFIKAQNPAAWLSPIALPMFAKIVCIVAEEEKYPLDLLLGHMWAENALSGSMVPTRLSGAIGPLQVTAITCADVGMSYPPRDQKEAIRAGIRYMRKANSYGAVTITDALRVYGLGPTGWRNFKREGCDGAPCSRSQSVWKHECGCSGPSQRYTHKVNGMTLKAAAAGLHDRDWRAWAVKL</sequence>
<protein>
    <recommendedName>
        <fullName evidence="5">Transglycosylase SLT domain-containing protein</fullName>
    </recommendedName>
</protein>
<comment type="caution">
    <text evidence="3">The sequence shown here is derived from an EMBL/GenBank/DDBJ whole genome shotgun (WGS) entry which is preliminary data.</text>
</comment>
<feature type="region of interest" description="Disordered" evidence="1">
    <location>
        <begin position="23"/>
        <end position="105"/>
    </location>
</feature>
<organism evidence="3 4">
    <name type="scientific">Deinococcus oregonensis</name>
    <dbReference type="NCBI Taxonomy" id="1805970"/>
    <lineage>
        <taxon>Bacteria</taxon>
        <taxon>Thermotogati</taxon>
        <taxon>Deinococcota</taxon>
        <taxon>Deinococci</taxon>
        <taxon>Deinococcales</taxon>
        <taxon>Deinococcaceae</taxon>
        <taxon>Deinococcus</taxon>
    </lineage>
</organism>
<feature type="signal peptide" evidence="2">
    <location>
        <begin position="1"/>
        <end position="25"/>
    </location>
</feature>
<dbReference type="SUPFAM" id="SSF53955">
    <property type="entry name" value="Lysozyme-like"/>
    <property type="match status" value="1"/>
</dbReference>
<evidence type="ECO:0000313" key="3">
    <source>
        <dbReference type="EMBL" id="MFB9994504.1"/>
    </source>
</evidence>
<evidence type="ECO:0000256" key="1">
    <source>
        <dbReference type="SAM" id="MobiDB-lite"/>
    </source>
</evidence>
<name>A0ABV6B423_9DEIO</name>